<protein>
    <submittedName>
        <fullName evidence="1">Uncharacterized protein</fullName>
    </submittedName>
</protein>
<dbReference type="Proteomes" id="UP000735302">
    <property type="component" value="Unassembled WGS sequence"/>
</dbReference>
<gene>
    <name evidence="1" type="ORF">PoB_001546300</name>
</gene>
<name>A0AAV3Z3A8_9GAST</name>
<comment type="caution">
    <text evidence="1">The sequence shown here is derived from an EMBL/GenBank/DDBJ whole genome shotgun (WGS) entry which is preliminary data.</text>
</comment>
<evidence type="ECO:0000313" key="2">
    <source>
        <dbReference type="Proteomes" id="UP000735302"/>
    </source>
</evidence>
<evidence type="ECO:0000313" key="1">
    <source>
        <dbReference type="EMBL" id="GFN88957.1"/>
    </source>
</evidence>
<dbReference type="AlphaFoldDB" id="A0AAV3Z3A8"/>
<organism evidence="1 2">
    <name type="scientific">Plakobranchus ocellatus</name>
    <dbReference type="NCBI Taxonomy" id="259542"/>
    <lineage>
        <taxon>Eukaryota</taxon>
        <taxon>Metazoa</taxon>
        <taxon>Spiralia</taxon>
        <taxon>Lophotrochozoa</taxon>
        <taxon>Mollusca</taxon>
        <taxon>Gastropoda</taxon>
        <taxon>Heterobranchia</taxon>
        <taxon>Euthyneura</taxon>
        <taxon>Panpulmonata</taxon>
        <taxon>Sacoglossa</taxon>
        <taxon>Placobranchoidea</taxon>
        <taxon>Plakobranchidae</taxon>
        <taxon>Plakobranchus</taxon>
    </lineage>
</organism>
<dbReference type="EMBL" id="BLXT01001890">
    <property type="protein sequence ID" value="GFN88957.1"/>
    <property type="molecule type" value="Genomic_DNA"/>
</dbReference>
<accession>A0AAV3Z3A8</accession>
<proteinExistence type="predicted"/>
<reference evidence="1 2" key="1">
    <citation type="journal article" date="2021" name="Elife">
        <title>Chloroplast acquisition without the gene transfer in kleptoplastic sea slugs, Plakobranchus ocellatus.</title>
        <authorList>
            <person name="Maeda T."/>
            <person name="Takahashi S."/>
            <person name="Yoshida T."/>
            <person name="Shimamura S."/>
            <person name="Takaki Y."/>
            <person name="Nagai Y."/>
            <person name="Toyoda A."/>
            <person name="Suzuki Y."/>
            <person name="Arimoto A."/>
            <person name="Ishii H."/>
            <person name="Satoh N."/>
            <person name="Nishiyama T."/>
            <person name="Hasebe M."/>
            <person name="Maruyama T."/>
            <person name="Minagawa J."/>
            <person name="Obokata J."/>
            <person name="Shigenobu S."/>
        </authorList>
    </citation>
    <scope>NUCLEOTIDE SEQUENCE [LARGE SCALE GENOMIC DNA]</scope>
</reference>
<keyword evidence="2" id="KW-1185">Reference proteome</keyword>
<sequence length="287" mass="31218">MSFSYRVLQLGQTLSPRSVRDTVMLLLEYYSKNDLIQLRRYIMLTAPQEQIPRSLVGLDAEDLDGESPNLVARWDTLVLTPAAQRQSPPVAATRLPMLAPQAHRQSPPVAAARLPVLAPPAHRQSPPVTAAILASSVAAASPPPAVVAPSDLDAPGHFWLTRLSKGGKNCILPGKSKKRSCNCCGNGKSLNYACGRSNGKKRGNSDRKTVACNSSCFLWKSVLNAELENLVTTGMLEGKRSRGKQREKLIEGLTDWLKAGKSLEAIEATKDRKKWRTMIANAVKQGT</sequence>